<evidence type="ECO:0000313" key="7">
    <source>
        <dbReference type="Proteomes" id="UP000283732"/>
    </source>
</evidence>
<accession>A0A3R6A3Z3</accession>
<dbReference type="EMBL" id="QRKC01000008">
    <property type="protein sequence ID" value="RHH75366.1"/>
    <property type="molecule type" value="Genomic_DNA"/>
</dbReference>
<gene>
    <name evidence="5" type="ORF">DW191_15910</name>
    <name evidence="4" type="ORF">DW986_13815</name>
    <name evidence="3" type="ORF">DXB61_07340</name>
    <name evidence="2" type="ORF">GMD66_11660</name>
</gene>
<evidence type="ECO:0000313" key="3">
    <source>
        <dbReference type="EMBL" id="RGN52465.1"/>
    </source>
</evidence>
<keyword evidence="1" id="KW-0812">Transmembrane</keyword>
<keyword evidence="1" id="KW-1133">Transmembrane helix</keyword>
<evidence type="ECO:0000313" key="9">
    <source>
        <dbReference type="Proteomes" id="UP000437446"/>
    </source>
</evidence>
<dbReference type="Proteomes" id="UP000261088">
    <property type="component" value="Unassembled WGS sequence"/>
</dbReference>
<evidence type="ECO:0000313" key="2">
    <source>
        <dbReference type="EMBL" id="MTU29847.1"/>
    </source>
</evidence>
<dbReference type="AlphaFoldDB" id="A0A3R6A3Z3"/>
<feature type="transmembrane region" description="Helical" evidence="1">
    <location>
        <begin position="84"/>
        <end position="101"/>
    </location>
</feature>
<reference evidence="2 9" key="2">
    <citation type="journal article" date="2019" name="Nat. Med.">
        <title>A library of human gut bacterial isolates paired with longitudinal multiomics data enables mechanistic microbiome research.</title>
        <authorList>
            <person name="Poyet M."/>
            <person name="Groussin M."/>
            <person name="Gibbons S.M."/>
            <person name="Avila-Pacheco J."/>
            <person name="Jiang X."/>
            <person name="Kearney S.M."/>
            <person name="Perrotta A.R."/>
            <person name="Berdy B."/>
            <person name="Zhao S."/>
            <person name="Lieberman T.D."/>
            <person name="Swanson P.K."/>
            <person name="Smith M."/>
            <person name="Roesemann S."/>
            <person name="Alexander J.E."/>
            <person name="Rich S.A."/>
            <person name="Livny J."/>
            <person name="Vlamakis H."/>
            <person name="Clish C."/>
            <person name="Bullock K."/>
            <person name="Deik A."/>
            <person name="Scott J."/>
            <person name="Pierce K.A."/>
            <person name="Xavier R.J."/>
            <person name="Alm E.J."/>
        </authorList>
    </citation>
    <scope>NUCLEOTIDE SEQUENCE [LARGE SCALE GENOMIC DNA]</scope>
    <source>
        <strain evidence="2 9">BIOML-A25</strain>
    </source>
</reference>
<organism evidence="4 8">
    <name type="scientific">Parabacteroides merdae</name>
    <dbReference type="NCBI Taxonomy" id="46503"/>
    <lineage>
        <taxon>Bacteria</taxon>
        <taxon>Pseudomonadati</taxon>
        <taxon>Bacteroidota</taxon>
        <taxon>Bacteroidia</taxon>
        <taxon>Bacteroidales</taxon>
        <taxon>Tannerellaceae</taxon>
        <taxon>Parabacteroides</taxon>
    </lineage>
</organism>
<sequence length="103" mass="12299">MALFSFYNVRKPRQYTHKPIYWDPHKEAMEDRIRKVKREIGMEDQLSAEDYKAEIKGSFIEGTSHLKKSRDRGDDRRSRTYKNVRLLVAAAVLAALFWFLFMQ</sequence>
<dbReference type="EMBL" id="QSUP01000006">
    <property type="protein sequence ID" value="RGN52465.1"/>
    <property type="molecule type" value="Genomic_DNA"/>
</dbReference>
<evidence type="ECO:0000256" key="1">
    <source>
        <dbReference type="SAM" id="Phobius"/>
    </source>
</evidence>
<dbReference type="Proteomes" id="UP000437446">
    <property type="component" value="Unassembled WGS sequence"/>
</dbReference>
<dbReference type="EMBL" id="QSEF01000020">
    <property type="protein sequence ID" value="RGZ45818.1"/>
    <property type="molecule type" value="Genomic_DNA"/>
</dbReference>
<evidence type="ECO:0000313" key="8">
    <source>
        <dbReference type="Proteomes" id="UP000285173"/>
    </source>
</evidence>
<evidence type="ECO:0000313" key="5">
    <source>
        <dbReference type="EMBL" id="RHH75366.1"/>
    </source>
</evidence>
<keyword evidence="1" id="KW-0472">Membrane</keyword>
<dbReference type="RefSeq" id="WP_005645747.1">
    <property type="nucleotide sequence ID" value="NZ_JADNHS010000019.1"/>
</dbReference>
<dbReference type="Proteomes" id="UP000285173">
    <property type="component" value="Unassembled WGS sequence"/>
</dbReference>
<dbReference type="Proteomes" id="UP000283732">
    <property type="component" value="Unassembled WGS sequence"/>
</dbReference>
<protein>
    <submittedName>
        <fullName evidence="4">Uncharacterized protein</fullName>
    </submittedName>
</protein>
<comment type="caution">
    <text evidence="4">The sequence shown here is derived from an EMBL/GenBank/DDBJ whole genome shotgun (WGS) entry which is preliminary data.</text>
</comment>
<proteinExistence type="predicted"/>
<dbReference type="EMBL" id="WNCR01000004">
    <property type="protein sequence ID" value="MTU29847.1"/>
    <property type="molecule type" value="Genomic_DNA"/>
</dbReference>
<reference evidence="6 7" key="1">
    <citation type="submission" date="2018-08" db="EMBL/GenBank/DDBJ databases">
        <title>A genome reference for cultivated species of the human gut microbiota.</title>
        <authorList>
            <person name="Zou Y."/>
            <person name="Xue W."/>
            <person name="Luo G."/>
        </authorList>
    </citation>
    <scope>NUCLEOTIDE SEQUENCE [LARGE SCALE GENOMIC DNA]</scope>
    <source>
        <strain evidence="5 7">AM16-50</strain>
        <strain evidence="4 8">AM50-15</strain>
        <strain evidence="3 6">OM05-11AA</strain>
    </source>
</reference>
<evidence type="ECO:0000313" key="6">
    <source>
        <dbReference type="Proteomes" id="UP000261088"/>
    </source>
</evidence>
<evidence type="ECO:0000313" key="4">
    <source>
        <dbReference type="EMBL" id="RGZ45818.1"/>
    </source>
</evidence>
<name>A0A3R6A3Z3_9BACT</name>